<dbReference type="InterPro" id="IPR051924">
    <property type="entry name" value="GST_Kappa/NadH"/>
</dbReference>
<dbReference type="InterPro" id="IPR036249">
    <property type="entry name" value="Thioredoxin-like_sf"/>
</dbReference>
<keyword evidence="5" id="KW-1185">Reference proteome</keyword>
<comment type="caution">
    <text evidence="4">The sequence shown here is derived from an EMBL/GenBank/DDBJ whole genome shotgun (WGS) entry which is preliminary data.</text>
</comment>
<dbReference type="Gene3D" id="3.40.30.10">
    <property type="entry name" value="Glutaredoxin"/>
    <property type="match status" value="1"/>
</dbReference>
<proteinExistence type="predicted"/>
<organism evidence="4 5">
    <name type="scientific">Purpureocillium lilacinum</name>
    <name type="common">Paecilomyces lilacinus</name>
    <dbReference type="NCBI Taxonomy" id="33203"/>
    <lineage>
        <taxon>Eukaryota</taxon>
        <taxon>Fungi</taxon>
        <taxon>Dikarya</taxon>
        <taxon>Ascomycota</taxon>
        <taxon>Pezizomycotina</taxon>
        <taxon>Sordariomycetes</taxon>
        <taxon>Hypocreomycetidae</taxon>
        <taxon>Hypocreales</taxon>
        <taxon>Ophiocordycipitaceae</taxon>
        <taxon>Purpureocillium</taxon>
    </lineage>
</organism>
<dbReference type="PANTHER" id="PTHR42943:SF13">
    <property type="entry name" value="GLUTATHIONE S-TRANSFERASE KAPPA-RELATED"/>
    <property type="match status" value="1"/>
</dbReference>
<keyword evidence="2" id="KW-0472">Membrane</keyword>
<feature type="region of interest" description="Disordered" evidence="1">
    <location>
        <begin position="369"/>
        <end position="394"/>
    </location>
</feature>
<evidence type="ECO:0000313" key="5">
    <source>
        <dbReference type="Proteomes" id="UP001287286"/>
    </source>
</evidence>
<evidence type="ECO:0000256" key="1">
    <source>
        <dbReference type="SAM" id="MobiDB-lite"/>
    </source>
</evidence>
<keyword evidence="2" id="KW-1133">Transmembrane helix</keyword>
<dbReference type="SUPFAM" id="SSF52833">
    <property type="entry name" value="Thioredoxin-like"/>
    <property type="match status" value="1"/>
</dbReference>
<feature type="domain" description="DSBA-like thioredoxin" evidence="3">
    <location>
        <begin position="482"/>
        <end position="682"/>
    </location>
</feature>
<sequence>MGARRWEDEAAQLVILANNGHQELQKERFSLALEDFMPNDQVAGVLREHSDTLLSLGHLQASQAKASPEISHRLNGLHRGLCQLAQAIQDQMCRPRRQLSGLVEEIIVGGICAGRAPNEEVQMGGLTLESEAVQDKARRILWYNWFFVSSLIIFVQTRLPPRGLGIRSWASAKAVPVVNAMVNRAFDAHGASAFYLYDAYSAIQHLLSGPALIQAKAPLMAEEAFARFSSEYTHFFPRGDMKQLYAPFISIAQLTNHSYVACLAAGAREEAHVKTQWLLLTLSSKCWNLLLPQPSTAFRLGASICSRMPANWENDEEYLQFSRRLERVNTGSTPVVELAASRANQPRGMQPKRHVRSAGRFMQVGGARDGARLQGMEQAASAQKPDPTARTPQCHPLLAAGKQEELAAPVRDEMPPAATQKGTYLLPGTRSSPIPRQPPWKRNLGKSHRIASHTLSTPTPPLPSSHCPVVTQSEPQRPSLFSYVAFVDLIGNLDKLAANGVEVEFHPVFLGGIMQASGNKPPWTLQAKAKYLSYDSRRAMASRGITNWASPPNLFELARTQSPLRALHHIKANFPPAALHATFTALFRRFWAPPHANFTDDAVLAATLAEVVDAKGQRVFSDEQVQSIMAARDGMKDALKAETGKALELGAFGAPWIWVTNEAGKAEPFFGSDRFCQIYNHLGIPHQDVQVLAPGAKL</sequence>
<gene>
    <name evidence="4" type="ORF">Purlil1_3183</name>
</gene>
<dbReference type="EMBL" id="JAWRVI010000008">
    <property type="protein sequence ID" value="KAK4092562.1"/>
    <property type="molecule type" value="Genomic_DNA"/>
</dbReference>
<protein>
    <recommendedName>
        <fullName evidence="3">DSBA-like thioredoxin domain-containing protein</fullName>
    </recommendedName>
</protein>
<evidence type="ECO:0000259" key="3">
    <source>
        <dbReference type="Pfam" id="PF01323"/>
    </source>
</evidence>
<reference evidence="4 5" key="1">
    <citation type="journal article" date="2024" name="Microbiol. Resour. Announc.">
        <title>Genome annotations for the ascomycete fungi Trichoderma harzianum, Trichoderma aggressivum, and Purpureocillium lilacinum.</title>
        <authorList>
            <person name="Beijen E.P.W."/>
            <person name="Ohm R.A."/>
        </authorList>
    </citation>
    <scope>NUCLEOTIDE SEQUENCE [LARGE SCALE GENOMIC DNA]</scope>
    <source>
        <strain evidence="4 5">CBS 150709</strain>
    </source>
</reference>
<dbReference type="Pfam" id="PF01323">
    <property type="entry name" value="DSBA"/>
    <property type="match status" value="1"/>
</dbReference>
<dbReference type="Proteomes" id="UP001287286">
    <property type="component" value="Unassembled WGS sequence"/>
</dbReference>
<keyword evidence="2" id="KW-0812">Transmembrane</keyword>
<accession>A0ABR0C8L7</accession>
<dbReference type="InterPro" id="IPR001853">
    <property type="entry name" value="DSBA-like_thioredoxin_dom"/>
</dbReference>
<feature type="region of interest" description="Disordered" evidence="1">
    <location>
        <begin position="420"/>
        <end position="440"/>
    </location>
</feature>
<evidence type="ECO:0000256" key="2">
    <source>
        <dbReference type="SAM" id="Phobius"/>
    </source>
</evidence>
<evidence type="ECO:0000313" key="4">
    <source>
        <dbReference type="EMBL" id="KAK4092562.1"/>
    </source>
</evidence>
<dbReference type="PANTHER" id="PTHR42943">
    <property type="entry name" value="GLUTATHIONE S-TRANSFERASE KAPPA"/>
    <property type="match status" value="1"/>
</dbReference>
<feature type="transmembrane region" description="Helical" evidence="2">
    <location>
        <begin position="140"/>
        <end position="159"/>
    </location>
</feature>
<name>A0ABR0C8L7_PURLI</name>